<evidence type="ECO:0000313" key="2">
    <source>
        <dbReference type="Proteomes" id="UP000241345"/>
    </source>
</evidence>
<evidence type="ECO:0000313" key="1">
    <source>
        <dbReference type="EMBL" id="AUG88116.1"/>
    </source>
</evidence>
<accession>A0A2H5BPR3</accession>
<sequence>MSIPRTKTARTATFNVGGVELYHHYARDSHGVTTNTYMADSHIVTKEEFYKIIQDSLKGAERYIAQALGMIRV</sequence>
<keyword evidence="2" id="KW-1185">Reference proteome</keyword>
<dbReference type="EMBL" id="MG428991">
    <property type="protein sequence ID" value="AUG88116.1"/>
    <property type="molecule type" value="Genomic_DNA"/>
</dbReference>
<organism evidence="1 2">
    <name type="scientific">Klebsiella phage May</name>
    <dbReference type="NCBI Taxonomy" id="2054272"/>
    <lineage>
        <taxon>Viruses</taxon>
        <taxon>Duplodnaviria</taxon>
        <taxon>Heunggongvirae</taxon>
        <taxon>Uroviricota</taxon>
        <taxon>Caudoviricetes</taxon>
        <taxon>Pantevenvirales</taxon>
        <taxon>Ackermannviridae</taxon>
        <taxon>Taipeivirus</taxon>
        <taxon>Taipeivirus may</taxon>
    </lineage>
</organism>
<protein>
    <submittedName>
        <fullName evidence="1">Uncharacterized protein</fullName>
    </submittedName>
</protein>
<dbReference type="Proteomes" id="UP000241345">
    <property type="component" value="Segment"/>
</dbReference>
<reference evidence="1 2" key="2">
    <citation type="journal article" date="2019" name="Microbiol. Resour. Announc.">
        <title>Complete Genome Sequence of Klebsiella pneumoniae Myophage May.</title>
        <authorList>
            <person name="Nguyen K.T."/>
            <person name="Bonasera R."/>
            <person name="Benson G."/>
            <person name="Hernandez-Morales A.C."/>
            <person name="Gill J.J."/>
            <person name="Liu M."/>
        </authorList>
    </citation>
    <scope>NUCLEOTIDE SEQUENCE [LARGE SCALE GENOMIC DNA]</scope>
</reference>
<gene>
    <name evidence="1" type="ORF">CPT_May_202</name>
</gene>
<reference evidence="2" key="1">
    <citation type="submission" date="2017-11" db="EMBL/GenBank/DDBJ databases">
        <title>Complete Genome of Klebsiella pneumoniae Myophage May.</title>
        <authorList>
            <person name="Nguyen K."/>
            <person name="Bonasera R."/>
            <person name="Gill J.J."/>
            <person name="Liu M."/>
        </authorList>
    </citation>
    <scope>NUCLEOTIDE SEQUENCE [LARGE SCALE GENOMIC DNA]</scope>
</reference>
<proteinExistence type="predicted"/>
<name>A0A2H5BPR3_9CAUD</name>